<reference evidence="2 3" key="1">
    <citation type="journal article" date="2013" name="Mar. Genomics">
        <title>Expression of sulfatases in Rhodopirellula baltica and the diversity of sulfatases in the genus Rhodopirellula.</title>
        <authorList>
            <person name="Wegner C.E."/>
            <person name="Richter-Heitmann T."/>
            <person name="Klindworth A."/>
            <person name="Klockow C."/>
            <person name="Richter M."/>
            <person name="Achstetter T."/>
            <person name="Glockner F.O."/>
            <person name="Harder J."/>
        </authorList>
    </citation>
    <scope>NUCLEOTIDE SEQUENCE [LARGE SCALE GENOMIC DNA]</scope>
    <source>
        <strain evidence="2 3">SM41</strain>
    </source>
</reference>
<evidence type="ECO:0000313" key="3">
    <source>
        <dbReference type="Proteomes" id="UP000011885"/>
    </source>
</evidence>
<name>M5U1L5_9BACT</name>
<feature type="region of interest" description="Disordered" evidence="1">
    <location>
        <begin position="1"/>
        <end position="28"/>
    </location>
</feature>
<dbReference type="AlphaFoldDB" id="M5U1L5"/>
<dbReference type="Proteomes" id="UP000011885">
    <property type="component" value="Unassembled WGS sequence"/>
</dbReference>
<gene>
    <name evidence="2" type="ORF">RSSM_03374</name>
</gene>
<organism evidence="2 3">
    <name type="scientific">Rhodopirellula sallentina SM41</name>
    <dbReference type="NCBI Taxonomy" id="1263870"/>
    <lineage>
        <taxon>Bacteria</taxon>
        <taxon>Pseudomonadati</taxon>
        <taxon>Planctomycetota</taxon>
        <taxon>Planctomycetia</taxon>
        <taxon>Pirellulales</taxon>
        <taxon>Pirellulaceae</taxon>
        <taxon>Rhodopirellula</taxon>
    </lineage>
</organism>
<evidence type="ECO:0000313" key="2">
    <source>
        <dbReference type="EMBL" id="EMI55169.1"/>
    </source>
</evidence>
<proteinExistence type="predicted"/>
<evidence type="ECO:0000256" key="1">
    <source>
        <dbReference type="SAM" id="MobiDB-lite"/>
    </source>
</evidence>
<keyword evidence="3" id="KW-1185">Reference proteome</keyword>
<feature type="non-terminal residue" evidence="2">
    <location>
        <position position="48"/>
    </location>
</feature>
<sequence length="48" mass="5380">MPNRPPKQRSPTTESLGSDRDAATEDSPDIRAAELQGLKFFKKIRPLL</sequence>
<comment type="caution">
    <text evidence="2">The sequence shown here is derived from an EMBL/GenBank/DDBJ whole genome shotgun (WGS) entry which is preliminary data.</text>
</comment>
<accession>M5U1L5</accession>
<dbReference type="EMBL" id="ANOH01000226">
    <property type="protein sequence ID" value="EMI55169.1"/>
    <property type="molecule type" value="Genomic_DNA"/>
</dbReference>
<feature type="compositionally biased region" description="Basic and acidic residues" evidence="1">
    <location>
        <begin position="17"/>
        <end position="28"/>
    </location>
</feature>
<protein>
    <submittedName>
        <fullName evidence="2">Uncharacterized protein</fullName>
    </submittedName>
</protein>